<dbReference type="EMBL" id="LSMT01001613">
    <property type="protein sequence ID" value="PFX12070.1"/>
    <property type="molecule type" value="Genomic_DNA"/>
</dbReference>
<evidence type="ECO:0000313" key="2">
    <source>
        <dbReference type="Proteomes" id="UP000225706"/>
    </source>
</evidence>
<accession>A0A2B4R6F4</accession>
<dbReference type="AlphaFoldDB" id="A0A2B4R6F4"/>
<name>A0A2B4R6F4_STYPI</name>
<comment type="caution">
    <text evidence="1">The sequence shown here is derived from an EMBL/GenBank/DDBJ whole genome shotgun (WGS) entry which is preliminary data.</text>
</comment>
<dbReference type="Proteomes" id="UP000225706">
    <property type="component" value="Unassembled WGS sequence"/>
</dbReference>
<sequence length="105" mass="12194">MGGVNASFPNTTESGVALWFICRRRKLNLRIEVRYNAEVPPQQSFYLDMREGDFKLESYSNYFEMQDYFPLITSFLERHVDSRARVMTGLTCVSFYLRDGGSIGE</sequence>
<evidence type="ECO:0000313" key="1">
    <source>
        <dbReference type="EMBL" id="PFX12070.1"/>
    </source>
</evidence>
<organism evidence="1 2">
    <name type="scientific">Stylophora pistillata</name>
    <name type="common">Smooth cauliflower coral</name>
    <dbReference type="NCBI Taxonomy" id="50429"/>
    <lineage>
        <taxon>Eukaryota</taxon>
        <taxon>Metazoa</taxon>
        <taxon>Cnidaria</taxon>
        <taxon>Anthozoa</taxon>
        <taxon>Hexacorallia</taxon>
        <taxon>Scleractinia</taxon>
        <taxon>Astrocoeniina</taxon>
        <taxon>Pocilloporidae</taxon>
        <taxon>Stylophora</taxon>
    </lineage>
</organism>
<protein>
    <submittedName>
        <fullName evidence="1">Uncharacterized protein</fullName>
    </submittedName>
</protein>
<gene>
    <name evidence="1" type="ORF">AWC38_SpisGene24032</name>
</gene>
<keyword evidence="2" id="KW-1185">Reference proteome</keyword>
<proteinExistence type="predicted"/>
<reference evidence="2" key="1">
    <citation type="journal article" date="2017" name="bioRxiv">
        <title>Comparative analysis of the genomes of Stylophora pistillata and Acropora digitifera provides evidence for extensive differences between species of corals.</title>
        <authorList>
            <person name="Voolstra C.R."/>
            <person name="Li Y."/>
            <person name="Liew Y.J."/>
            <person name="Baumgarten S."/>
            <person name="Zoccola D."/>
            <person name="Flot J.-F."/>
            <person name="Tambutte S."/>
            <person name="Allemand D."/>
            <person name="Aranda M."/>
        </authorList>
    </citation>
    <scope>NUCLEOTIDE SEQUENCE [LARGE SCALE GENOMIC DNA]</scope>
</reference>